<evidence type="ECO:0000313" key="9">
    <source>
        <dbReference type="EMBL" id="KAJ1926426.1"/>
    </source>
</evidence>
<evidence type="ECO:0000256" key="5">
    <source>
        <dbReference type="ARBA" id="ARBA00023128"/>
    </source>
</evidence>
<feature type="region of interest" description="Disordered" evidence="8">
    <location>
        <begin position="59"/>
        <end position="93"/>
    </location>
</feature>
<dbReference type="PANTHER" id="PTHR12810">
    <property type="entry name" value="MITOCHONDRIAL 28S RIBOSOMAL PROTEIN S29"/>
    <property type="match status" value="1"/>
</dbReference>
<evidence type="ECO:0000256" key="1">
    <source>
        <dbReference type="ARBA" id="ARBA00004173"/>
    </source>
</evidence>
<comment type="similarity">
    <text evidence="2">Belongs to the mitochondrion-specific ribosomal protein mS29 family.</text>
</comment>
<keyword evidence="6" id="KW-0687">Ribonucleoprotein</keyword>
<evidence type="ECO:0000256" key="2">
    <source>
        <dbReference type="ARBA" id="ARBA00009863"/>
    </source>
</evidence>
<feature type="compositionally biased region" description="Basic and acidic residues" evidence="8">
    <location>
        <begin position="76"/>
        <end position="93"/>
    </location>
</feature>
<evidence type="ECO:0000256" key="8">
    <source>
        <dbReference type="SAM" id="MobiDB-lite"/>
    </source>
</evidence>
<dbReference type="GO" id="GO:0005763">
    <property type="term" value="C:mitochondrial small ribosomal subunit"/>
    <property type="evidence" value="ECO:0007669"/>
    <property type="project" value="TreeGrafter"/>
</dbReference>
<organism evidence="9 10">
    <name type="scientific">Tieghemiomyces parasiticus</name>
    <dbReference type="NCBI Taxonomy" id="78921"/>
    <lineage>
        <taxon>Eukaryota</taxon>
        <taxon>Fungi</taxon>
        <taxon>Fungi incertae sedis</taxon>
        <taxon>Zoopagomycota</taxon>
        <taxon>Kickxellomycotina</taxon>
        <taxon>Dimargaritomycetes</taxon>
        <taxon>Dimargaritales</taxon>
        <taxon>Dimargaritaceae</taxon>
        <taxon>Tieghemiomyces</taxon>
    </lineage>
</organism>
<dbReference type="Proteomes" id="UP001150569">
    <property type="component" value="Unassembled WGS sequence"/>
</dbReference>
<keyword evidence="4" id="KW-0689">Ribosomal protein</keyword>
<proteinExistence type="inferred from homology"/>
<comment type="subcellular location">
    <subcellularLocation>
        <location evidence="1">Mitochondrion</location>
    </subcellularLocation>
</comment>
<dbReference type="Pfam" id="PF10236">
    <property type="entry name" value="DAP3"/>
    <property type="match status" value="1"/>
</dbReference>
<keyword evidence="3" id="KW-0809">Transit peptide</keyword>
<evidence type="ECO:0000256" key="6">
    <source>
        <dbReference type="ARBA" id="ARBA00023274"/>
    </source>
</evidence>
<protein>
    <recommendedName>
        <fullName evidence="7">Small ribosomal subunit protein mS29</fullName>
    </recommendedName>
</protein>
<dbReference type="PANTHER" id="PTHR12810:SF0">
    <property type="entry name" value="SMALL RIBOSOMAL SUBUNIT PROTEIN MS29"/>
    <property type="match status" value="1"/>
</dbReference>
<accession>A0A9W8AH93</accession>
<keyword evidence="10" id="KW-1185">Reference proteome</keyword>
<keyword evidence="5" id="KW-0496">Mitochondrion</keyword>
<comment type="caution">
    <text evidence="9">The sequence shown here is derived from an EMBL/GenBank/DDBJ whole genome shotgun (WGS) entry which is preliminary data.</text>
</comment>
<name>A0A9W8AH93_9FUNG</name>
<gene>
    <name evidence="9" type="ORF">IWQ60_003806</name>
</gene>
<reference evidence="9" key="1">
    <citation type="submission" date="2022-07" db="EMBL/GenBank/DDBJ databases">
        <title>Phylogenomic reconstructions and comparative analyses of Kickxellomycotina fungi.</title>
        <authorList>
            <person name="Reynolds N.K."/>
            <person name="Stajich J.E."/>
            <person name="Barry K."/>
            <person name="Grigoriev I.V."/>
            <person name="Crous P."/>
            <person name="Smith M.E."/>
        </authorList>
    </citation>
    <scope>NUCLEOTIDE SEQUENCE</scope>
    <source>
        <strain evidence="9">RSA 861</strain>
    </source>
</reference>
<dbReference type="AlphaFoldDB" id="A0A9W8AH93"/>
<evidence type="ECO:0000256" key="4">
    <source>
        <dbReference type="ARBA" id="ARBA00022980"/>
    </source>
</evidence>
<dbReference type="EMBL" id="JANBPT010000170">
    <property type="protein sequence ID" value="KAJ1926426.1"/>
    <property type="molecule type" value="Genomic_DNA"/>
</dbReference>
<dbReference type="InterPro" id="IPR019368">
    <property type="entry name" value="Ribosomal_mS29"/>
</dbReference>
<evidence type="ECO:0000256" key="3">
    <source>
        <dbReference type="ARBA" id="ARBA00022946"/>
    </source>
</evidence>
<dbReference type="OrthoDB" id="274828at2759"/>
<evidence type="ECO:0000313" key="10">
    <source>
        <dbReference type="Proteomes" id="UP001150569"/>
    </source>
</evidence>
<evidence type="ECO:0000256" key="7">
    <source>
        <dbReference type="ARBA" id="ARBA00035140"/>
    </source>
</evidence>
<sequence>MHRFPTSSLGGQSRRNLLTAARSLIVSNAQVTLVPSGSLAAIAPRSVLPPLRAINTSASQGLHATPAAAYPPKARKTTDRSKSRAFKKPDKKSAEKKTVEYDFMKSDSGGPTADTSVNPLYYTDPTLPVLPPLSTADVVPENIGQVYALPTDFVGKFKASQFPGMLFDCFTKSHSDGLMVRKPLLQLTRLLTDPKARADQGPLTLLTGSRGTGKSATLLQTVALAYLQKWFVLYVPNATTWVDSSQPYSVDPNDPAQYVQPEVTAQWLGFLAKINGPALEKATLPTAVTLGEQTLAAGSPVADLLHAGADQPAVAHQALEALLTLVRRGPTPADGGLGVPTLVAVDQVNALYISTEYYSTDHQRLAPVQLRLIRSVRALWDDKQTALNPAAGLVATAADMSRSEFLVPGLSNYAGRVPAGKLTDPVPTAITPIEIPPYSKSETMALFKFYQKSDLVYHPIDQVLATKRWILTNGNGSKLFQYCLRHTNADLL</sequence>
<dbReference type="GO" id="GO:0003735">
    <property type="term" value="F:structural constituent of ribosome"/>
    <property type="evidence" value="ECO:0007669"/>
    <property type="project" value="TreeGrafter"/>
</dbReference>